<dbReference type="PROSITE" id="PS51710">
    <property type="entry name" value="G_OBG"/>
    <property type="match status" value="1"/>
</dbReference>
<evidence type="ECO:0000256" key="3">
    <source>
        <dbReference type="HAMAP-Rule" id="MF_03167"/>
    </source>
</evidence>
<dbReference type="PANTHER" id="PTHR23305">
    <property type="entry name" value="OBG GTPASE FAMILY"/>
    <property type="match status" value="1"/>
</dbReference>
<dbReference type="SUPFAM" id="SSF81271">
    <property type="entry name" value="TGS-like"/>
    <property type="match status" value="1"/>
</dbReference>
<evidence type="ECO:0000313" key="7">
    <source>
        <dbReference type="Proteomes" id="UP000054408"/>
    </source>
</evidence>
<dbReference type="Pfam" id="PF06071">
    <property type="entry name" value="YchF-GTPase_C"/>
    <property type="match status" value="1"/>
</dbReference>
<dbReference type="InterPro" id="IPR027417">
    <property type="entry name" value="P-loop_NTPase"/>
</dbReference>
<keyword evidence="1 3" id="KW-0547">Nucleotide-binding</keyword>
<dbReference type="OrthoDB" id="424823at2759"/>
<dbReference type="PRINTS" id="PR00326">
    <property type="entry name" value="GTP1OBG"/>
</dbReference>
<comment type="similarity">
    <text evidence="3">Belongs to the TRAFAC class OBG-HflX-like GTPase superfamily. OBG GTPase family. YchF/OLA1 subfamily.</text>
</comment>
<dbReference type="InterPro" id="IPR012675">
    <property type="entry name" value="Beta-grasp_dom_sf"/>
</dbReference>
<dbReference type="CDD" id="cd01900">
    <property type="entry name" value="YchF"/>
    <property type="match status" value="1"/>
</dbReference>
<feature type="binding site" evidence="3">
    <location>
        <begin position="33"/>
        <end position="38"/>
    </location>
    <ligand>
        <name>ATP</name>
        <dbReference type="ChEBI" id="CHEBI:30616"/>
    </ligand>
</feature>
<dbReference type="Gene3D" id="1.10.150.300">
    <property type="entry name" value="TGS-like domain"/>
    <property type="match status" value="1"/>
</dbReference>
<dbReference type="eggNOG" id="KOG1491">
    <property type="taxonomic scope" value="Eukaryota"/>
</dbReference>
<gene>
    <name evidence="6" type="ORF">AMSG_01217</name>
</gene>
<feature type="domain" description="OBG-type G" evidence="4">
    <location>
        <begin position="24"/>
        <end position="279"/>
    </location>
</feature>
<dbReference type="GO" id="GO:0043023">
    <property type="term" value="F:ribosomal large subunit binding"/>
    <property type="evidence" value="ECO:0007669"/>
    <property type="project" value="UniProtKB-UniRule"/>
</dbReference>
<dbReference type="GO" id="GO:0016887">
    <property type="term" value="F:ATP hydrolysis activity"/>
    <property type="evidence" value="ECO:0007669"/>
    <property type="project" value="UniProtKB-UniRule"/>
</dbReference>
<keyword evidence="3" id="KW-0378">Hydrolase</keyword>
<dbReference type="InterPro" id="IPR012676">
    <property type="entry name" value="TGS-like"/>
</dbReference>
<sequence>MSARRKKNDADSGKLLLGRPGNNLKMGIVGLPNVGKSTLFNTLSKLDVPASNFPFCTIDPNKARIPVPDADWEWLCEKFQPGSRVPAFLTIFDIAGLVRGAAEGAGLGNEFLSHIAQVDGIYHVVRVFDDAEVTHVEESVDPVRDLQIIREELLAKDVQNVERNLEAALKVRGDKTKKAEAEMLQKILEVLNSGTSIRHAEWTNKEIEFLNTLFLLTAKPAVVLVNMSERDYLKKRNKHLKKLFEYVQTNMPDDPIIPFSGMVETTLLQIGEEQAAAWCESNKASSALDKIVLAGYKRLNLIHFFTCGADEVKCWTIREGTKAPGAAGTIHTDMEKGFICAEVYSIDALREHETESGVKAAGKLQQKGKTYVVQDGDIMFMKFNPPKASKKK</sequence>
<dbReference type="InterPro" id="IPR041706">
    <property type="entry name" value="YchF_N"/>
</dbReference>
<feature type="binding site" evidence="3">
    <location>
        <position position="227"/>
    </location>
    <ligand>
        <name>ATP</name>
        <dbReference type="ChEBI" id="CHEBI:30616"/>
    </ligand>
</feature>
<dbReference type="InterPro" id="IPR004396">
    <property type="entry name" value="ATPase_YchF/OLA1"/>
</dbReference>
<dbReference type="CDD" id="cd04867">
    <property type="entry name" value="TGS_YchF_OLA1"/>
    <property type="match status" value="1"/>
</dbReference>
<dbReference type="SUPFAM" id="SSF52540">
    <property type="entry name" value="P-loop containing nucleoside triphosphate hydrolases"/>
    <property type="match status" value="1"/>
</dbReference>
<feature type="domain" description="TGS" evidence="5">
    <location>
        <begin position="300"/>
        <end position="383"/>
    </location>
</feature>
<dbReference type="Gene3D" id="3.40.50.300">
    <property type="entry name" value="P-loop containing nucleotide triphosphate hydrolases"/>
    <property type="match status" value="1"/>
</dbReference>
<keyword evidence="3" id="KW-0963">Cytoplasm</keyword>
<organism evidence="6 7">
    <name type="scientific">Thecamonas trahens ATCC 50062</name>
    <dbReference type="NCBI Taxonomy" id="461836"/>
    <lineage>
        <taxon>Eukaryota</taxon>
        <taxon>Apusozoa</taxon>
        <taxon>Apusomonadida</taxon>
        <taxon>Apusomonadidae</taxon>
        <taxon>Thecamonas</taxon>
    </lineage>
</organism>
<dbReference type="Gene3D" id="3.10.20.30">
    <property type="match status" value="1"/>
</dbReference>
<dbReference type="Pfam" id="PF01926">
    <property type="entry name" value="MMR_HSR1"/>
    <property type="match status" value="1"/>
</dbReference>
<keyword evidence="7" id="KW-1185">Reference proteome</keyword>
<dbReference type="PROSITE" id="PS51880">
    <property type="entry name" value="TGS"/>
    <property type="match status" value="1"/>
</dbReference>
<dbReference type="NCBIfam" id="TIGR00092">
    <property type="entry name" value="redox-regulated ATPase YchF"/>
    <property type="match status" value="1"/>
</dbReference>
<protein>
    <recommendedName>
        <fullName evidence="3">Obg-like ATPase 1</fullName>
    </recommendedName>
</protein>
<evidence type="ECO:0000256" key="2">
    <source>
        <dbReference type="ARBA" id="ARBA00022840"/>
    </source>
</evidence>
<dbReference type="EMBL" id="GL349437">
    <property type="protein sequence ID" value="KNC53504.1"/>
    <property type="molecule type" value="Genomic_DNA"/>
</dbReference>
<dbReference type="GO" id="GO:0005525">
    <property type="term" value="F:GTP binding"/>
    <property type="evidence" value="ECO:0007669"/>
    <property type="project" value="InterPro"/>
</dbReference>
<reference evidence="6 7" key="1">
    <citation type="submission" date="2010-05" db="EMBL/GenBank/DDBJ databases">
        <title>The Genome Sequence of Thecamonas trahens ATCC 50062.</title>
        <authorList>
            <consortium name="The Broad Institute Genome Sequencing Platform"/>
            <person name="Russ C."/>
            <person name="Cuomo C."/>
            <person name="Shea T."/>
            <person name="Young S.K."/>
            <person name="Zeng Q."/>
            <person name="Koehrsen M."/>
            <person name="Haas B."/>
            <person name="Borodovsky M."/>
            <person name="Guigo R."/>
            <person name="Alvarado L."/>
            <person name="Berlin A."/>
            <person name="Bochicchio J."/>
            <person name="Borenstein D."/>
            <person name="Chapman S."/>
            <person name="Chen Z."/>
            <person name="Freedman E."/>
            <person name="Gellesch M."/>
            <person name="Goldberg J."/>
            <person name="Griggs A."/>
            <person name="Gujja S."/>
            <person name="Heilman E."/>
            <person name="Heiman D."/>
            <person name="Hepburn T."/>
            <person name="Howarth C."/>
            <person name="Jen D."/>
            <person name="Larson L."/>
            <person name="Mehta T."/>
            <person name="Park D."/>
            <person name="Pearson M."/>
            <person name="Roberts A."/>
            <person name="Saif S."/>
            <person name="Shenoy N."/>
            <person name="Sisk P."/>
            <person name="Stolte C."/>
            <person name="Sykes S."/>
            <person name="Thomson T."/>
            <person name="Walk T."/>
            <person name="White J."/>
            <person name="Yandava C."/>
            <person name="Burger G."/>
            <person name="Gray M.W."/>
            <person name="Holland P.W.H."/>
            <person name="King N."/>
            <person name="Lang F.B.F."/>
            <person name="Roger A.J."/>
            <person name="Ruiz-Trillo I."/>
            <person name="Lander E."/>
            <person name="Nusbaum C."/>
        </authorList>
    </citation>
    <scope>NUCLEOTIDE SEQUENCE [LARGE SCALE GENOMIC DNA]</scope>
    <source>
        <strain evidence="6 7">ATCC 50062</strain>
    </source>
</reference>
<dbReference type="STRING" id="461836.A0A0L0DMF6"/>
<dbReference type="HAMAP" id="MF_00944">
    <property type="entry name" value="YchF_OLA1_ATPase"/>
    <property type="match status" value="1"/>
</dbReference>
<dbReference type="GO" id="GO:0005524">
    <property type="term" value="F:ATP binding"/>
    <property type="evidence" value="ECO:0007669"/>
    <property type="project" value="UniProtKB-UniRule"/>
</dbReference>
<evidence type="ECO:0000256" key="1">
    <source>
        <dbReference type="ARBA" id="ARBA00022741"/>
    </source>
</evidence>
<evidence type="ECO:0000259" key="5">
    <source>
        <dbReference type="PROSITE" id="PS51880"/>
    </source>
</evidence>
<dbReference type="GeneID" id="25560975"/>
<dbReference type="Proteomes" id="UP000054408">
    <property type="component" value="Unassembled WGS sequence"/>
</dbReference>
<dbReference type="AlphaFoldDB" id="A0A0L0DMF6"/>
<name>A0A0L0DMF6_THETB</name>
<keyword evidence="2 3" id="KW-0067">ATP-binding</keyword>
<dbReference type="GO" id="GO:0005737">
    <property type="term" value="C:cytoplasm"/>
    <property type="evidence" value="ECO:0007669"/>
    <property type="project" value="UniProtKB-SubCell"/>
</dbReference>
<accession>A0A0L0DMF6</accession>
<dbReference type="PIRSF" id="PIRSF006641">
    <property type="entry name" value="CHP00092"/>
    <property type="match status" value="1"/>
</dbReference>
<dbReference type="FunFam" id="3.10.20.30:FF:000001">
    <property type="entry name" value="Ribosome-binding ATPase YchF"/>
    <property type="match status" value="1"/>
</dbReference>
<dbReference type="InterPro" id="IPR023192">
    <property type="entry name" value="TGS-like_dom_sf"/>
</dbReference>
<dbReference type="InterPro" id="IPR006073">
    <property type="entry name" value="GTP-bd"/>
</dbReference>
<dbReference type="FunFam" id="1.10.150.300:FF:000001">
    <property type="entry name" value="Ribosome-binding ATPase YchF"/>
    <property type="match status" value="1"/>
</dbReference>
<dbReference type="OMA" id="VLRCFDN"/>
<dbReference type="InterPro" id="IPR031167">
    <property type="entry name" value="G_OBG"/>
</dbReference>
<comment type="function">
    <text evidence="3">Hydrolyzes ATP, and can also hydrolyze GTP with lower efficiency. Has lower affinity for GTP.</text>
</comment>
<comment type="subunit">
    <text evidence="3">Monomer.</text>
</comment>
<evidence type="ECO:0000259" key="4">
    <source>
        <dbReference type="PROSITE" id="PS51710"/>
    </source>
</evidence>
<evidence type="ECO:0000313" key="6">
    <source>
        <dbReference type="EMBL" id="KNC53504.1"/>
    </source>
</evidence>
<comment type="subcellular location">
    <subcellularLocation>
        <location evidence="3">Cytoplasm</location>
    </subcellularLocation>
</comment>
<proteinExistence type="inferred from homology"/>
<dbReference type="RefSeq" id="XP_013761825.1">
    <property type="nucleotide sequence ID" value="XM_013906371.1"/>
</dbReference>
<dbReference type="InterPro" id="IPR004095">
    <property type="entry name" value="TGS"/>
</dbReference>
<dbReference type="InterPro" id="IPR013029">
    <property type="entry name" value="YchF_C"/>
</dbReference>
<dbReference type="PANTHER" id="PTHR23305:SF11">
    <property type="entry name" value="OBG-LIKE ATPASE 1"/>
    <property type="match status" value="1"/>
</dbReference>